<evidence type="ECO:0000313" key="1">
    <source>
        <dbReference type="EMBL" id="KAL0088892.1"/>
    </source>
</evidence>
<comment type="caution">
    <text evidence="1">The sequence shown here is derived from an EMBL/GenBank/DDBJ whole genome shotgun (WGS) entry which is preliminary data.</text>
</comment>
<proteinExistence type="predicted"/>
<evidence type="ECO:0000313" key="2">
    <source>
        <dbReference type="Proteomes" id="UP001448207"/>
    </source>
</evidence>
<sequence length="190" mass="21521">MVRQPKAATQKELTLEPIEDQSICLVQTTWLFLQKTADLRKTLPEDHTLFLAHIGTSQTRSIRPSTLETPLNQVCCSNYSKDKRSVHSRHQATTYGEIISFEGWGSNGQWELSELLGVMDNKHCLRDDVSRMRWYPPTISLKQAIEFNGSYSVSDKRNIMEDMLEVSVPNGPYCASQNTIGGHCGILDFN</sequence>
<organism evidence="1 2">
    <name type="scientific">Phycomyces blakesleeanus</name>
    <dbReference type="NCBI Taxonomy" id="4837"/>
    <lineage>
        <taxon>Eukaryota</taxon>
        <taxon>Fungi</taxon>
        <taxon>Fungi incertae sedis</taxon>
        <taxon>Mucoromycota</taxon>
        <taxon>Mucoromycotina</taxon>
        <taxon>Mucoromycetes</taxon>
        <taxon>Mucorales</taxon>
        <taxon>Phycomycetaceae</taxon>
        <taxon>Phycomyces</taxon>
    </lineage>
</organism>
<name>A0ABR3B635_PHYBL</name>
<keyword evidence="2" id="KW-1185">Reference proteome</keyword>
<reference evidence="1 2" key="1">
    <citation type="submission" date="2024-04" db="EMBL/GenBank/DDBJ databases">
        <title>Symmetric and asymmetric DNA N6-adenine methylation regulates different biological responses in Mucorales.</title>
        <authorList>
            <consortium name="Lawrence Berkeley National Laboratory"/>
            <person name="Lax C."/>
            <person name="Mondo S.J."/>
            <person name="Osorio-Concepcion M."/>
            <person name="Muszewska A."/>
            <person name="Corrochano-Luque M."/>
            <person name="Gutierrez G."/>
            <person name="Riley R."/>
            <person name="Lipzen A."/>
            <person name="Guo J."/>
            <person name="Hundley H."/>
            <person name="Amirebrahimi M."/>
            <person name="Ng V."/>
            <person name="Lorenzo-Gutierrez D."/>
            <person name="Binder U."/>
            <person name="Yang J."/>
            <person name="Song Y."/>
            <person name="Canovas D."/>
            <person name="Navarro E."/>
            <person name="Freitag M."/>
            <person name="Gabaldon T."/>
            <person name="Grigoriev I.V."/>
            <person name="Corrochano L.M."/>
            <person name="Nicolas F.E."/>
            <person name="Garre V."/>
        </authorList>
    </citation>
    <scope>NUCLEOTIDE SEQUENCE [LARGE SCALE GENOMIC DNA]</scope>
    <source>
        <strain evidence="1 2">L51</strain>
    </source>
</reference>
<gene>
    <name evidence="1" type="ORF">J3Q64DRAFT_1882272</name>
</gene>
<protein>
    <submittedName>
        <fullName evidence="1">Uncharacterized protein</fullName>
    </submittedName>
</protein>
<dbReference type="Proteomes" id="UP001448207">
    <property type="component" value="Unassembled WGS sequence"/>
</dbReference>
<dbReference type="EMBL" id="JBCLYO010000005">
    <property type="protein sequence ID" value="KAL0088892.1"/>
    <property type="molecule type" value="Genomic_DNA"/>
</dbReference>
<accession>A0ABR3B635</accession>